<dbReference type="AlphaFoldDB" id="A0A1L6TCD9"/>
<organism evidence="1 2">
    <name type="scientific">Piscirickettsia salmonis</name>
    <dbReference type="NCBI Taxonomy" id="1238"/>
    <lineage>
        <taxon>Bacteria</taxon>
        <taxon>Pseudomonadati</taxon>
        <taxon>Pseudomonadota</taxon>
        <taxon>Gammaproteobacteria</taxon>
        <taxon>Thiotrichales</taxon>
        <taxon>Piscirickettsiaceae</taxon>
        <taxon>Piscirickettsia</taxon>
    </lineage>
</organism>
<dbReference type="OrthoDB" id="5614390at2"/>
<proteinExistence type="predicted"/>
<reference evidence="1 2" key="1">
    <citation type="journal article" date="2014" name="Genome Announc.">
        <title>Comparative Genome Analysis of Two Isolates of the Fish Pathogen Piscirickettsia salmonis from Different Hosts Reveals Major Differences in Virulence-Associated Secretion Systems.</title>
        <authorList>
            <person name="Bohle H."/>
            <person name="Henriquez P."/>
            <person name="Grothusen H."/>
            <person name="Navas E."/>
            <person name="Sandoval A."/>
            <person name="Bustamante F."/>
            <person name="Bustos P."/>
            <person name="Mancilla M."/>
        </authorList>
    </citation>
    <scope>NUCLEOTIDE SEQUENCE [LARGE SCALE GENOMIC DNA]</scope>
    <source>
        <strain evidence="2">B1-32597</strain>
    </source>
</reference>
<dbReference type="EMBL" id="CP012508">
    <property type="protein sequence ID" value="ALB22954.1"/>
    <property type="molecule type" value="Genomic_DNA"/>
</dbReference>
<evidence type="ECO:0000313" key="1">
    <source>
        <dbReference type="EMBL" id="ALB22954.1"/>
    </source>
</evidence>
<dbReference type="RefSeq" id="WP_017376660.1">
    <property type="nucleotide sequence ID" value="NZ_CP012508.1"/>
</dbReference>
<protein>
    <submittedName>
        <fullName evidence="1">Uncharacterized protein</fullName>
    </submittedName>
</protein>
<accession>A0A1L6TCD9</accession>
<evidence type="ECO:0000313" key="2">
    <source>
        <dbReference type="Proteomes" id="UP000029558"/>
    </source>
</evidence>
<name>A0A1L6TCD9_PISSA</name>
<dbReference type="Proteomes" id="UP000029558">
    <property type="component" value="Chromosome"/>
</dbReference>
<gene>
    <name evidence="1" type="ORF">KU39_1774</name>
</gene>
<sequence>MNSSTKSLKREIAFNIDKVYQQFYQYTARLKKNRLIDLYHSLFCTLPSSGLVKLNYLESSNNGAIRSINKGQGLMVSGMDETYEAMNVFESPLYDLAKINYSFNNEKIIISLEFNQDVTVNAESRFRFYLQHEEAIETVAAFSFLKTNVCGSQVIINQDLEFKAYLDCQNIDSLVCRNQLLRQMVHSPEHFCFFDLMINVATPYSARQLDFYIELNSYDCVGEIVQHLEWNALTLLGVYPRHANRIYLNNDIDCYPLLFDDDHSDFFKLLRIHHQDSDIYPRYLFHDYSALNYTLHYESFSKPLLELHYTGVDDKTADPGFIDIECLCFTDLPIQEIEQIADVEEKAIFLPVTTQPAKLMNYDDRQVIVERFMAINFGNVTDLNSIQVFFDLLVEKDSLFFGLRKRIIRTEVTRISDTFVICLHVLIGDVRDERLFAYLCKVLQRFINYNFTNMLNYRVVYKTLK</sequence>